<proteinExistence type="predicted"/>
<dbReference type="KEGG" id="cpb:Cphamn1_0573"/>
<sequence length="101" mass="10879">MSSEFATFDIADYLDNEEVITEYLSATAEDPNPDVFIAALGDVAKARGMTQIAKDSGLGRESLYKALSAGSHPRFETINAVLHALGVKIAIIPAKRQKKTP</sequence>
<dbReference type="AlphaFoldDB" id="B3EMQ6"/>
<name>B3EMQ6_CHLPB</name>
<gene>
    <name evidence="1" type="ordered locus">Cphamn1_0573</name>
</gene>
<organism evidence="1">
    <name type="scientific">Chlorobium phaeobacteroides (strain BS1)</name>
    <dbReference type="NCBI Taxonomy" id="331678"/>
    <lineage>
        <taxon>Bacteria</taxon>
        <taxon>Pseudomonadati</taxon>
        <taxon>Chlorobiota</taxon>
        <taxon>Chlorobiia</taxon>
        <taxon>Chlorobiales</taxon>
        <taxon>Chlorobiaceae</taxon>
        <taxon>Chlorobium/Pelodictyon group</taxon>
        <taxon>Chlorobium</taxon>
    </lineage>
</organism>
<dbReference type="SUPFAM" id="SSF47413">
    <property type="entry name" value="lambda repressor-like DNA-binding domains"/>
    <property type="match status" value="1"/>
</dbReference>
<dbReference type="InterPro" id="IPR014057">
    <property type="entry name" value="HI1420"/>
</dbReference>
<dbReference type="eggNOG" id="COG3636">
    <property type="taxonomic scope" value="Bacteria"/>
</dbReference>
<dbReference type="GO" id="GO:0003677">
    <property type="term" value="F:DNA binding"/>
    <property type="evidence" value="ECO:0007669"/>
    <property type="project" value="InterPro"/>
</dbReference>
<dbReference type="EMBL" id="CP001101">
    <property type="protein sequence ID" value="ACE03534.1"/>
    <property type="molecule type" value="Genomic_DNA"/>
</dbReference>
<dbReference type="PANTHER" id="PTHR40275:SF1">
    <property type="entry name" value="SSL7038 PROTEIN"/>
    <property type="match status" value="1"/>
</dbReference>
<dbReference type="OrthoDB" id="9798416at2"/>
<dbReference type="NCBIfam" id="TIGR02684">
    <property type="entry name" value="dnstrm_HI1420"/>
    <property type="match status" value="1"/>
</dbReference>
<dbReference type="HOGENOM" id="CLU_137365_1_0_10"/>
<reference evidence="1" key="1">
    <citation type="submission" date="2008-06" db="EMBL/GenBank/DDBJ databases">
        <title>Complete sequence of Chlorobium phaeobacteroides BS1.</title>
        <authorList>
            <consortium name="US DOE Joint Genome Institute"/>
            <person name="Lucas S."/>
            <person name="Copeland A."/>
            <person name="Lapidus A."/>
            <person name="Glavina del Rio T."/>
            <person name="Dalin E."/>
            <person name="Tice H."/>
            <person name="Bruce D."/>
            <person name="Goodwin L."/>
            <person name="Pitluck S."/>
            <person name="Schmutz J."/>
            <person name="Larimer F."/>
            <person name="Land M."/>
            <person name="Hauser L."/>
            <person name="Kyrpides N."/>
            <person name="Ovchinnikova G."/>
            <person name="Li T."/>
            <person name="Liu Z."/>
            <person name="Zhao F."/>
            <person name="Overmann J."/>
            <person name="Bryant D.A."/>
            <person name="Richardson P."/>
        </authorList>
    </citation>
    <scope>NUCLEOTIDE SEQUENCE [LARGE SCALE GENOMIC DNA]</scope>
    <source>
        <strain evidence="1">BS1</strain>
    </source>
</reference>
<dbReference type="InterPro" id="IPR010982">
    <property type="entry name" value="Lambda_DNA-bd_dom_sf"/>
</dbReference>
<accession>B3EMQ6</accession>
<dbReference type="PANTHER" id="PTHR40275">
    <property type="entry name" value="SSL7038 PROTEIN"/>
    <property type="match status" value="1"/>
</dbReference>
<evidence type="ECO:0000313" key="1">
    <source>
        <dbReference type="EMBL" id="ACE03534.1"/>
    </source>
</evidence>
<dbReference type="Pfam" id="PF21716">
    <property type="entry name" value="dnstrm_HI1420"/>
    <property type="match status" value="1"/>
</dbReference>
<protein>
    <submittedName>
        <fullName evidence="1">Putative transcriptional regulator</fullName>
    </submittedName>
</protein>